<dbReference type="InterPro" id="IPR036291">
    <property type="entry name" value="NAD(P)-bd_dom_sf"/>
</dbReference>
<comment type="caution">
    <text evidence="1">The sequence shown here is derived from an EMBL/GenBank/DDBJ whole genome shotgun (WGS) entry which is preliminary data.</text>
</comment>
<dbReference type="SUPFAM" id="SSF48452">
    <property type="entry name" value="TPR-like"/>
    <property type="match status" value="1"/>
</dbReference>
<dbReference type="EMBL" id="LRBS01000043">
    <property type="protein sequence ID" value="OII77234.1"/>
    <property type="molecule type" value="Genomic_DNA"/>
</dbReference>
<dbReference type="SUPFAM" id="SSF53335">
    <property type="entry name" value="S-adenosyl-L-methionine-dependent methyltransferases"/>
    <property type="match status" value="1"/>
</dbReference>
<dbReference type="Gene3D" id="1.25.40.10">
    <property type="entry name" value="Tetratricopeptide repeat domain"/>
    <property type="match status" value="1"/>
</dbReference>
<reference evidence="1 2" key="1">
    <citation type="submission" date="2016-10" db="EMBL/GenBank/DDBJ databases">
        <title>Reductive evolution of mitochondrial metabolism and differential evolution of invasion-related proteins in Cryptosporidium.</title>
        <authorList>
            <person name="Liu S."/>
            <person name="Roellig D.M."/>
            <person name="Guo Y."/>
            <person name="Li N."/>
            <person name="Frace M.A."/>
            <person name="Tang K."/>
            <person name="Zhang L."/>
            <person name="Feng Y."/>
            <person name="Xiao L."/>
        </authorList>
    </citation>
    <scope>NUCLEOTIDE SEQUENCE [LARGE SCALE GENOMIC DNA]</scope>
    <source>
        <strain evidence="1">30847</strain>
    </source>
</reference>
<evidence type="ECO:0000313" key="2">
    <source>
        <dbReference type="Proteomes" id="UP000186804"/>
    </source>
</evidence>
<dbReference type="Gene3D" id="3.40.50.12710">
    <property type="match status" value="1"/>
</dbReference>
<keyword evidence="2" id="KW-1185">Reference proteome</keyword>
<dbReference type="GeneID" id="92366128"/>
<evidence type="ECO:0000313" key="1">
    <source>
        <dbReference type="EMBL" id="OII77234.1"/>
    </source>
</evidence>
<proteinExistence type="predicted"/>
<dbReference type="AlphaFoldDB" id="A0A1J4MSM0"/>
<name>A0A1J4MSM0_9CRYT</name>
<dbReference type="RefSeq" id="XP_067069080.1">
    <property type="nucleotide sequence ID" value="XM_067212174.1"/>
</dbReference>
<protein>
    <submittedName>
        <fullName evidence="1">TPR repeat-containing protein</fullName>
    </submittedName>
</protein>
<organism evidence="1 2">
    <name type="scientific">Cryptosporidium andersoni</name>
    <dbReference type="NCBI Taxonomy" id="117008"/>
    <lineage>
        <taxon>Eukaryota</taxon>
        <taxon>Sar</taxon>
        <taxon>Alveolata</taxon>
        <taxon>Apicomplexa</taxon>
        <taxon>Conoidasida</taxon>
        <taxon>Coccidia</taxon>
        <taxon>Eucoccidiorida</taxon>
        <taxon>Eimeriorina</taxon>
        <taxon>Cryptosporidiidae</taxon>
        <taxon>Cryptosporidium</taxon>
    </lineage>
</organism>
<dbReference type="InterPro" id="IPR038375">
    <property type="entry name" value="NDUFAF7_sf"/>
</dbReference>
<sequence>MATNGKEAVIEEDPNSKFLVEPATPLPKSCLWKILQRFYEVKSIDAWRENKVPSFITSNTRLAKCYARLIHNYILDFNSNNNFRKVQIIEIGGGHGRFTYMVLRALEKYEVIWNDLGYPDIPFKYIFTDITKENINFLSDKGNVLNEFLGKKWLDFALFDANNNIPDDIVIGINKEEKIKSDSPIILICNYVLDSLLTDSIAIESFDNIYRSLVSVYSINKEDDITHPDITDRMSLQWSWLKVDLNESILNNRNENVNMIDNFDNNNILEDIKSNNKLEYIENDEIMRSVIRSYISYNRKLSFVLPIGAIKMLRNFYEFSNGNLLVLIGDKGYPDESEFNSIRIPHIAIHGCMSFMVNLHAIKLYFDFLGGYSIATKYKDTFQITCISGKNKSNIPRTIASFIDSMDELIPDTLLNIQRGFETRNILNYDTDLTNKIGYYFNPELKTFLSILRCSEHDPYVFWMLRRGILDNINNLNIRQRSDILYDLRQVYKNIYPLEISIDVCDILAQVCLKSGFVSEAIFYFKQSLILYPNSIHPSTYINLAKCYQSKKDQINSKYYCEKALEIDEKYQPAIDFRSEFLDLSKGLSYIIVGCATSWLFMDIIPTLQFDTMYNCIGIFPIINSYNRCLDLYKYFKDIGYNNNNFGELILFDGNSDFSLDNFDYLSSILESRPDIEAVILDVPINMMKQYLKVIWKYNKHVMTRSPFCNCVMEAYQLLSLHKSSKTIWFDYSPVKYETILLQMYNILKKFGTLRSINVKYFLPLEDENYQNINNEIFYRIIQCISSIHISIDGTLIWIYAPKNYQNGENNRVIYCSWKSDLSIKHTNGNNTDLNNDELTNNYFIELQTDDDTSNFNNLKEVQCKIDLDIVPWEKCCIEYYFRCSQADITLRKEGPVWDLNVNTQNQIYVSKIQCVGLQTANNKFRRLCKNTELNYRLDDSIGYTAWWEAIEQSSDAPVRLLYHN</sequence>
<dbReference type="InterPro" id="IPR019734">
    <property type="entry name" value="TPR_rpt"/>
</dbReference>
<dbReference type="OrthoDB" id="64915at2759"/>
<dbReference type="VEuPathDB" id="CryptoDB:cand_019440"/>
<dbReference type="SUPFAM" id="SSF51735">
    <property type="entry name" value="NAD(P)-binding Rossmann-fold domains"/>
    <property type="match status" value="1"/>
</dbReference>
<dbReference type="InterPro" id="IPR011990">
    <property type="entry name" value="TPR-like_helical_dom_sf"/>
</dbReference>
<accession>A0A1J4MSM0</accession>
<dbReference type="InterPro" id="IPR029063">
    <property type="entry name" value="SAM-dependent_MTases_sf"/>
</dbReference>
<gene>
    <name evidence="1" type="ORF">cand_019440</name>
</gene>
<dbReference type="SMART" id="SM00028">
    <property type="entry name" value="TPR"/>
    <property type="match status" value="2"/>
</dbReference>
<dbReference type="Proteomes" id="UP000186804">
    <property type="component" value="Unassembled WGS sequence"/>
</dbReference>